<reference evidence="2 3" key="1">
    <citation type="submission" date="2019-04" db="EMBL/GenBank/DDBJ databases">
        <title>Cohnella sp. nov. isolated from preserved vegetables.</title>
        <authorList>
            <person name="Lin S.-Y."/>
            <person name="Hung M.-H."/>
            <person name="Young C.-C."/>
        </authorList>
    </citation>
    <scope>NUCLEOTIDE SEQUENCE [LARGE SCALE GENOMIC DNA]</scope>
    <source>
        <strain evidence="2 3">CC-MHH1044</strain>
    </source>
</reference>
<proteinExistence type="predicted"/>
<dbReference type="RefSeq" id="WP_136369449.1">
    <property type="nucleotide sequence ID" value="NZ_SSOB01000009.1"/>
</dbReference>
<dbReference type="OrthoDB" id="1682562at2"/>
<organism evidence="2 3">
    <name type="scientific">Cohnella fermenti</name>
    <dbReference type="NCBI Taxonomy" id="2565925"/>
    <lineage>
        <taxon>Bacteria</taxon>
        <taxon>Bacillati</taxon>
        <taxon>Bacillota</taxon>
        <taxon>Bacilli</taxon>
        <taxon>Bacillales</taxon>
        <taxon>Paenibacillaceae</taxon>
        <taxon>Cohnella</taxon>
    </lineage>
</organism>
<dbReference type="Proteomes" id="UP000310636">
    <property type="component" value="Unassembled WGS sequence"/>
</dbReference>
<protein>
    <submittedName>
        <fullName evidence="2">Uncharacterized protein</fullName>
    </submittedName>
</protein>
<sequence>MESWITIVITGAAIAGYGLLLPKNAAAGKPDQAAYQAEAAYDRLLEDLEAENRELIDAVSEFKREQDATVDKLSSRIREMERQMTELADRERTAEAKLPTAAAVLVPAAAVQAAAASEASSAPLPCPSPPGTDKLAQEDAYAQAAAAKEPEEAPAAPAGIKERYASLMELHGRGRSIEQIAKELSMNKGEIQLILQLARREEKDRA</sequence>
<dbReference type="Pfam" id="PF19610">
    <property type="entry name" value="DUF6115"/>
    <property type="match status" value="1"/>
</dbReference>
<gene>
    <name evidence="2" type="ORF">E6C55_08990</name>
</gene>
<name>A0A4S4C2I4_9BACL</name>
<dbReference type="EMBL" id="SSOB01000009">
    <property type="protein sequence ID" value="THF81239.1"/>
    <property type="molecule type" value="Genomic_DNA"/>
</dbReference>
<evidence type="ECO:0000256" key="1">
    <source>
        <dbReference type="SAM" id="Coils"/>
    </source>
</evidence>
<dbReference type="AlphaFoldDB" id="A0A4S4C2I4"/>
<feature type="coiled-coil region" evidence="1">
    <location>
        <begin position="34"/>
        <end position="97"/>
    </location>
</feature>
<comment type="caution">
    <text evidence="2">The sequence shown here is derived from an EMBL/GenBank/DDBJ whole genome shotgun (WGS) entry which is preliminary data.</text>
</comment>
<accession>A0A4S4C2I4</accession>
<dbReference type="InterPro" id="IPR046118">
    <property type="entry name" value="DUF6115"/>
</dbReference>
<evidence type="ECO:0000313" key="2">
    <source>
        <dbReference type="EMBL" id="THF81239.1"/>
    </source>
</evidence>
<keyword evidence="3" id="KW-1185">Reference proteome</keyword>
<evidence type="ECO:0000313" key="3">
    <source>
        <dbReference type="Proteomes" id="UP000310636"/>
    </source>
</evidence>
<keyword evidence="1" id="KW-0175">Coiled coil</keyword>